<accession>A0A7S1ABS0</accession>
<dbReference type="EMBL" id="HBFQ01033193">
    <property type="protein sequence ID" value="CAD8848996.1"/>
    <property type="molecule type" value="Transcribed_RNA"/>
</dbReference>
<evidence type="ECO:0000256" key="1">
    <source>
        <dbReference type="SAM" id="MobiDB-lite"/>
    </source>
</evidence>
<feature type="region of interest" description="Disordered" evidence="1">
    <location>
        <begin position="1"/>
        <end position="81"/>
    </location>
</feature>
<dbReference type="AlphaFoldDB" id="A0A7S1ABS0"/>
<name>A0A7S1ABS0_NOCSC</name>
<organism evidence="2">
    <name type="scientific">Noctiluca scintillans</name>
    <name type="common">Sea sparkle</name>
    <name type="synonym">Red tide dinoflagellate</name>
    <dbReference type="NCBI Taxonomy" id="2966"/>
    <lineage>
        <taxon>Eukaryota</taxon>
        <taxon>Sar</taxon>
        <taxon>Alveolata</taxon>
        <taxon>Dinophyceae</taxon>
        <taxon>Noctilucales</taxon>
        <taxon>Noctilucaceae</taxon>
        <taxon>Noctiluca</taxon>
    </lineage>
</organism>
<feature type="region of interest" description="Disordered" evidence="1">
    <location>
        <begin position="293"/>
        <end position="335"/>
    </location>
</feature>
<reference evidence="2" key="1">
    <citation type="submission" date="2021-01" db="EMBL/GenBank/DDBJ databases">
        <authorList>
            <person name="Corre E."/>
            <person name="Pelletier E."/>
            <person name="Niang G."/>
            <person name="Scheremetjew M."/>
            <person name="Finn R."/>
            <person name="Kale V."/>
            <person name="Holt S."/>
            <person name="Cochrane G."/>
            <person name="Meng A."/>
            <person name="Brown T."/>
            <person name="Cohen L."/>
        </authorList>
    </citation>
    <scope>NUCLEOTIDE SEQUENCE</scope>
</reference>
<protein>
    <submittedName>
        <fullName evidence="2">Uncharacterized protein</fullName>
    </submittedName>
</protein>
<feature type="region of interest" description="Disordered" evidence="1">
    <location>
        <begin position="95"/>
        <end position="116"/>
    </location>
</feature>
<sequence>MSVWRMGLGWPDNGVAWPPLPRPRSPRQSRNSSFKSEGCPERRSLTGPSERCRGSGTGVCCPTRAQPRQGAGSKPKPVPPICLSQMQVLDHIQVEAQVSEGGPPKDRTERKRTTSKRITNEVSKGRLLKKDSVLVIEADDDVGGGAPPTPPPSPQAEVGFFGFSGKRRRKKRVASGKDATYMMVEQASQKLAEIVELRHCVEALCLAGSDGRLSKRKSFVASSHSSSGESLPASPVGSEVEDEWGDGDIVPTPRESDEDACANTSLHRKLSIHDEECDEKSALVVMAAPALKADDGGEGADDQGDSPHEGSDLPPSLSESVVESSETTRPEVGDTVVLGQRAPNEYRGSCAVVTQVAANHCTVIVLDQTHRFGVGECWPCFDDVLIQNCKGRLGMRVMIDGLTGAKTRKLNGFRGTVCVHPREGHPTFIRKAASPDPQLTLCVALDEAVSGEKLVVLEPRFLVLYDTYMAQIAALGDALSSLAALPFGTDSEAPGSAPQ</sequence>
<proteinExistence type="predicted"/>
<feature type="compositionally biased region" description="Low complexity" evidence="1">
    <location>
        <begin position="313"/>
        <end position="325"/>
    </location>
</feature>
<evidence type="ECO:0000313" key="2">
    <source>
        <dbReference type="EMBL" id="CAD8848996.1"/>
    </source>
</evidence>
<feature type="region of interest" description="Disordered" evidence="1">
    <location>
        <begin position="221"/>
        <end position="262"/>
    </location>
</feature>
<feature type="region of interest" description="Disordered" evidence="1">
    <location>
        <begin position="140"/>
        <end position="160"/>
    </location>
</feature>
<feature type="compositionally biased region" description="Basic and acidic residues" evidence="1">
    <location>
        <begin position="103"/>
        <end position="112"/>
    </location>
</feature>
<gene>
    <name evidence="2" type="ORF">NSCI0253_LOCUS23346</name>
</gene>